<evidence type="ECO:0000259" key="6">
    <source>
        <dbReference type="Pfam" id="PF00171"/>
    </source>
</evidence>
<organism evidence="7 8">
    <name type="scientific">Eeniella nana</name>
    <name type="common">Yeast</name>
    <name type="synonym">Brettanomyces nanus</name>
    <dbReference type="NCBI Taxonomy" id="13502"/>
    <lineage>
        <taxon>Eukaryota</taxon>
        <taxon>Fungi</taxon>
        <taxon>Dikarya</taxon>
        <taxon>Ascomycota</taxon>
        <taxon>Saccharomycotina</taxon>
        <taxon>Pichiomycetes</taxon>
        <taxon>Pichiales</taxon>
        <taxon>Pichiaceae</taxon>
        <taxon>Brettanomyces</taxon>
    </lineage>
</organism>
<feature type="domain" description="Aldehyde dehydrogenase" evidence="6">
    <location>
        <begin position="27"/>
        <end position="490"/>
    </location>
</feature>
<sequence>MSLYKDLTLPNGVRYSQPIGLFIDNQWVASSSGKTFETVNPSTEEPIVSVYEADEHDVDKAVSAAKEAMKTWRDVPGEEKAQKMIKLSFLVRENLKLLASVEAADSGKPYETNSKGDIESVANYLVYCAGFADKLHGKMIPIAKDRYAITKRYPLVVGQIIPWNYPLSMASWKFCPALACGCTIVIKSSELTPLSLLVFADLVKKAGFPSGVFNVVSGFGASAGNRIAEHPDLDKVAFTGSTATGQKVMKSATSNLKHVSLECGGKSPLLVFDDADLEQAAKWASFGMMYNSGQNCTANSRILVQDTVYDKFIDLFKVEITKSWIVGNVFDEKATLGPVISKGQYDKIKRYITKGKEEGAKMILGEEREQLNSLPDKGYFIPPTVFIDCKQDMTIVQEEIFGPVVAISKFSTDHEAVEKANDSIYGLAAMVFSQNFQRVQTIADQLEAGSIYLNSSNDEDIRVPFGGFKMSGIGKELGEDAIDLYTETKSFYMNVGHRI</sequence>
<evidence type="ECO:0000256" key="4">
    <source>
        <dbReference type="PROSITE-ProRule" id="PRU10007"/>
    </source>
</evidence>
<dbReference type="InterPro" id="IPR016163">
    <property type="entry name" value="Ald_DH_C"/>
</dbReference>
<protein>
    <recommendedName>
        <fullName evidence="6">Aldehyde dehydrogenase domain-containing protein</fullName>
    </recommendedName>
</protein>
<dbReference type="PANTHER" id="PTHR43720:SF2">
    <property type="entry name" value="2-AMINOMUCONIC SEMIALDEHYDE DEHYDROGENASE"/>
    <property type="match status" value="1"/>
</dbReference>
<dbReference type="InterPro" id="IPR015590">
    <property type="entry name" value="Aldehyde_DH_dom"/>
</dbReference>
<reference evidence="7" key="1">
    <citation type="submission" date="2020-10" db="EMBL/GenBank/DDBJ databases">
        <authorList>
            <person name="Roach M.J.R."/>
        </authorList>
    </citation>
    <scope>NUCLEOTIDE SEQUENCE</scope>
    <source>
        <strain evidence="7">CBS 1945</strain>
    </source>
</reference>
<proteinExistence type="inferred from homology"/>
<dbReference type="GO" id="GO:0006598">
    <property type="term" value="P:polyamine catabolic process"/>
    <property type="evidence" value="ECO:0007669"/>
    <property type="project" value="TreeGrafter"/>
</dbReference>
<dbReference type="FunFam" id="3.40.605.10:FF:000026">
    <property type="entry name" value="Aldehyde dehydrogenase, putative"/>
    <property type="match status" value="1"/>
</dbReference>
<dbReference type="KEGG" id="bnn:FOA43_001185"/>
<comment type="similarity">
    <text evidence="1 5">Belongs to the aldehyde dehydrogenase family.</text>
</comment>
<evidence type="ECO:0000256" key="2">
    <source>
        <dbReference type="ARBA" id="ARBA00023002"/>
    </source>
</evidence>
<name>A0A875RNL2_EENNA</name>
<dbReference type="AlphaFoldDB" id="A0A875RNL2"/>
<gene>
    <name evidence="7" type="ORF">FOA43_001185</name>
</gene>
<dbReference type="FunFam" id="3.40.605.10:FF:000007">
    <property type="entry name" value="NAD/NADP-dependent betaine aldehyde dehydrogenase"/>
    <property type="match status" value="1"/>
</dbReference>
<dbReference type="PROSITE" id="PS00687">
    <property type="entry name" value="ALDEHYDE_DEHYDR_GLU"/>
    <property type="match status" value="1"/>
</dbReference>
<dbReference type="Proteomes" id="UP000662931">
    <property type="component" value="Chromosome 1"/>
</dbReference>
<evidence type="ECO:0000256" key="3">
    <source>
        <dbReference type="ARBA" id="ARBA00023027"/>
    </source>
</evidence>
<keyword evidence="3" id="KW-0520">NAD</keyword>
<evidence type="ECO:0000313" key="7">
    <source>
        <dbReference type="EMBL" id="QPG73870.1"/>
    </source>
</evidence>
<dbReference type="GO" id="GO:0046394">
    <property type="term" value="P:carboxylic acid biosynthetic process"/>
    <property type="evidence" value="ECO:0007669"/>
    <property type="project" value="UniProtKB-ARBA"/>
</dbReference>
<evidence type="ECO:0000256" key="1">
    <source>
        <dbReference type="ARBA" id="ARBA00009986"/>
    </source>
</evidence>
<dbReference type="Gene3D" id="3.40.309.10">
    <property type="entry name" value="Aldehyde Dehydrogenase, Chain A, domain 2"/>
    <property type="match status" value="1"/>
</dbReference>
<dbReference type="InterPro" id="IPR016161">
    <property type="entry name" value="Ald_DH/histidinol_DH"/>
</dbReference>
<feature type="active site" evidence="4">
    <location>
        <position position="262"/>
    </location>
</feature>
<dbReference type="FunFam" id="3.40.309.10:FF:000012">
    <property type="entry name" value="Betaine aldehyde dehydrogenase"/>
    <property type="match status" value="1"/>
</dbReference>
<dbReference type="GO" id="GO:0004029">
    <property type="term" value="F:aldehyde dehydrogenase (NAD+) activity"/>
    <property type="evidence" value="ECO:0007669"/>
    <property type="project" value="TreeGrafter"/>
</dbReference>
<evidence type="ECO:0000256" key="5">
    <source>
        <dbReference type="RuleBase" id="RU003345"/>
    </source>
</evidence>
<dbReference type="InterPro" id="IPR016162">
    <property type="entry name" value="Ald_DH_N"/>
</dbReference>
<dbReference type="Pfam" id="PF00171">
    <property type="entry name" value="Aldedh"/>
    <property type="match status" value="1"/>
</dbReference>
<dbReference type="EMBL" id="CP064812">
    <property type="protein sequence ID" value="QPG73870.1"/>
    <property type="molecule type" value="Genomic_DNA"/>
</dbReference>
<dbReference type="GeneID" id="62194586"/>
<dbReference type="Gene3D" id="3.40.605.10">
    <property type="entry name" value="Aldehyde Dehydrogenase, Chain A, domain 1"/>
    <property type="match status" value="1"/>
</dbReference>
<dbReference type="OrthoDB" id="310895at2759"/>
<dbReference type="InterPro" id="IPR029510">
    <property type="entry name" value="Ald_DH_CS_GLU"/>
</dbReference>
<dbReference type="PANTHER" id="PTHR43720">
    <property type="entry name" value="2-AMINOMUCONIC SEMIALDEHYDE DEHYDROGENASE"/>
    <property type="match status" value="1"/>
</dbReference>
<keyword evidence="2 5" id="KW-0560">Oxidoreductase</keyword>
<dbReference type="SUPFAM" id="SSF53720">
    <property type="entry name" value="ALDH-like"/>
    <property type="match status" value="1"/>
</dbReference>
<evidence type="ECO:0000313" key="8">
    <source>
        <dbReference type="Proteomes" id="UP000662931"/>
    </source>
</evidence>
<keyword evidence="8" id="KW-1185">Reference proteome</keyword>
<dbReference type="RefSeq" id="XP_038777435.1">
    <property type="nucleotide sequence ID" value="XM_038921507.1"/>
</dbReference>
<accession>A0A875RNL2</accession>